<dbReference type="GO" id="GO:0033744">
    <property type="term" value="F:L-methionine:thioredoxin-disulfide S-oxidoreductase activity"/>
    <property type="evidence" value="ECO:0007669"/>
    <property type="project" value="RHEA"/>
</dbReference>
<dbReference type="EC" id="1.8.4.11" evidence="4"/>
<sequence length="238" mass="26245">MAQVSNCRLHYLYGFDGSKTLKHFKRTRWYLTGFGLAVLAGIAAQPKMAMAAEVTVAGGCFWCVESDFEAVDGVKEVVSGFTGGTVASPTYKQVINGGTGHLEAVQIDYDPSKVSVRQLYDMFFRSIDPTDAGGQFCDRGESYTTAIFVTNRPDREAAEAAKAAAEKDLGQKIVTPILDAKPFYPADAYHQDYYKQDKIVLTRFGPQSKAKAYKKYRDACGRDQRVKQLWGSAAPFVN</sequence>
<dbReference type="AlphaFoldDB" id="A0A1I6FXJ5"/>
<dbReference type="EMBL" id="FOYO01000001">
    <property type="protein sequence ID" value="SFR34621.1"/>
    <property type="molecule type" value="Genomic_DNA"/>
</dbReference>
<comment type="catalytic activity">
    <reaction evidence="3 4">
        <text>[thioredoxin]-disulfide + L-methionine + H2O = L-methionine (S)-S-oxide + [thioredoxin]-dithiol</text>
        <dbReference type="Rhea" id="RHEA:19993"/>
        <dbReference type="Rhea" id="RHEA-COMP:10698"/>
        <dbReference type="Rhea" id="RHEA-COMP:10700"/>
        <dbReference type="ChEBI" id="CHEBI:15377"/>
        <dbReference type="ChEBI" id="CHEBI:29950"/>
        <dbReference type="ChEBI" id="CHEBI:50058"/>
        <dbReference type="ChEBI" id="CHEBI:57844"/>
        <dbReference type="ChEBI" id="CHEBI:58772"/>
        <dbReference type="EC" id="1.8.4.11"/>
    </reaction>
</comment>
<reference evidence="7" key="1">
    <citation type="submission" date="2016-10" db="EMBL/GenBank/DDBJ databases">
        <authorList>
            <person name="Varghese N."/>
            <person name="Submissions S."/>
        </authorList>
    </citation>
    <scope>NUCLEOTIDE SEQUENCE [LARGE SCALE GENOMIC DNA]</scope>
    <source>
        <strain evidence="7">DSM 26921</strain>
    </source>
</reference>
<accession>A0A1I6FXJ5</accession>
<comment type="function">
    <text evidence="4">Has an important function as a repair enzyme for proteins that have been inactivated by oxidation. Catalyzes the reversible oxidation-reduction of methionine sulfoxide in proteins to methionine.</text>
</comment>
<evidence type="ECO:0000256" key="1">
    <source>
        <dbReference type="ARBA" id="ARBA00023002"/>
    </source>
</evidence>
<evidence type="ECO:0000313" key="7">
    <source>
        <dbReference type="Proteomes" id="UP000199658"/>
    </source>
</evidence>
<dbReference type="NCBIfam" id="TIGR00401">
    <property type="entry name" value="msrA"/>
    <property type="match status" value="1"/>
</dbReference>
<dbReference type="GO" id="GO:0008113">
    <property type="term" value="F:peptide-methionine (S)-S-oxide reductase activity"/>
    <property type="evidence" value="ECO:0007669"/>
    <property type="project" value="UniProtKB-UniRule"/>
</dbReference>
<evidence type="ECO:0000256" key="4">
    <source>
        <dbReference type="HAMAP-Rule" id="MF_01401"/>
    </source>
</evidence>
<evidence type="ECO:0000259" key="5">
    <source>
        <dbReference type="Pfam" id="PF01625"/>
    </source>
</evidence>
<keyword evidence="1 4" id="KW-0560">Oxidoreductase</keyword>
<feature type="active site" evidence="4">
    <location>
        <position position="60"/>
    </location>
</feature>
<dbReference type="PANTHER" id="PTHR43774">
    <property type="entry name" value="PEPTIDE METHIONINE SULFOXIDE REDUCTASE"/>
    <property type="match status" value="1"/>
</dbReference>
<evidence type="ECO:0000313" key="6">
    <source>
        <dbReference type="EMBL" id="SFR34621.1"/>
    </source>
</evidence>
<dbReference type="STRING" id="670154.SAMN04488002_0509"/>
<name>A0A1I6FXJ5_9RHOB</name>
<proteinExistence type="inferred from homology"/>
<organism evidence="6 7">
    <name type="scientific">Litoreibacter janthinus</name>
    <dbReference type="NCBI Taxonomy" id="670154"/>
    <lineage>
        <taxon>Bacteria</taxon>
        <taxon>Pseudomonadati</taxon>
        <taxon>Pseudomonadota</taxon>
        <taxon>Alphaproteobacteria</taxon>
        <taxon>Rhodobacterales</taxon>
        <taxon>Roseobacteraceae</taxon>
        <taxon>Litoreibacter</taxon>
    </lineage>
</organism>
<gene>
    <name evidence="4" type="primary">msrA</name>
    <name evidence="6" type="ORF">SAMN04488002_0509</name>
</gene>
<protein>
    <recommendedName>
        <fullName evidence="4">Peptide methionine sulfoxide reductase MsrA</fullName>
        <shortName evidence="4">Protein-methionine-S-oxide reductase</shortName>
        <ecNumber evidence="4">1.8.4.11</ecNumber>
    </recommendedName>
    <alternativeName>
        <fullName evidence="4">Peptide-methionine (S)-S-oxide reductase</fullName>
        <shortName evidence="4">Peptide Met(O) reductase</shortName>
    </alternativeName>
</protein>
<dbReference type="InterPro" id="IPR036509">
    <property type="entry name" value="Met_Sox_Rdtase_MsrA_sf"/>
</dbReference>
<dbReference type="Proteomes" id="UP000199658">
    <property type="component" value="Unassembled WGS sequence"/>
</dbReference>
<comment type="catalytic activity">
    <reaction evidence="2 4">
        <text>L-methionyl-[protein] + [thioredoxin]-disulfide + H2O = L-methionyl-(S)-S-oxide-[protein] + [thioredoxin]-dithiol</text>
        <dbReference type="Rhea" id="RHEA:14217"/>
        <dbReference type="Rhea" id="RHEA-COMP:10698"/>
        <dbReference type="Rhea" id="RHEA-COMP:10700"/>
        <dbReference type="Rhea" id="RHEA-COMP:12313"/>
        <dbReference type="Rhea" id="RHEA-COMP:12315"/>
        <dbReference type="ChEBI" id="CHEBI:15377"/>
        <dbReference type="ChEBI" id="CHEBI:16044"/>
        <dbReference type="ChEBI" id="CHEBI:29950"/>
        <dbReference type="ChEBI" id="CHEBI:44120"/>
        <dbReference type="ChEBI" id="CHEBI:50058"/>
        <dbReference type="EC" id="1.8.4.11"/>
    </reaction>
</comment>
<feature type="domain" description="Peptide methionine sulphoxide reductase MsrA" evidence="5">
    <location>
        <begin position="54"/>
        <end position="197"/>
    </location>
</feature>
<dbReference type="InterPro" id="IPR002569">
    <property type="entry name" value="Met_Sox_Rdtase_MsrA_dom"/>
</dbReference>
<dbReference type="SUPFAM" id="SSF55068">
    <property type="entry name" value="Peptide methionine sulfoxide reductase"/>
    <property type="match status" value="1"/>
</dbReference>
<dbReference type="PANTHER" id="PTHR43774:SF1">
    <property type="entry name" value="PEPTIDE METHIONINE SULFOXIDE REDUCTASE MSRA 2"/>
    <property type="match status" value="1"/>
</dbReference>
<dbReference type="Pfam" id="PF01625">
    <property type="entry name" value="PMSR"/>
    <property type="match status" value="1"/>
</dbReference>
<dbReference type="HAMAP" id="MF_01401">
    <property type="entry name" value="MsrA"/>
    <property type="match status" value="1"/>
</dbReference>
<evidence type="ECO:0000256" key="2">
    <source>
        <dbReference type="ARBA" id="ARBA00047806"/>
    </source>
</evidence>
<comment type="similarity">
    <text evidence="4">Belongs to the MsrA Met sulfoxide reductase family.</text>
</comment>
<keyword evidence="7" id="KW-1185">Reference proteome</keyword>
<evidence type="ECO:0000256" key="3">
    <source>
        <dbReference type="ARBA" id="ARBA00048782"/>
    </source>
</evidence>
<dbReference type="Gene3D" id="3.30.1060.10">
    <property type="entry name" value="Peptide methionine sulphoxide reductase MsrA"/>
    <property type="match status" value="1"/>
</dbReference>